<organism evidence="1 2">
    <name type="scientific">Nonomuraea jabiensis</name>
    <dbReference type="NCBI Taxonomy" id="882448"/>
    <lineage>
        <taxon>Bacteria</taxon>
        <taxon>Bacillati</taxon>
        <taxon>Actinomycetota</taxon>
        <taxon>Actinomycetes</taxon>
        <taxon>Streptosporangiales</taxon>
        <taxon>Streptosporangiaceae</taxon>
        <taxon>Nonomuraea</taxon>
    </lineage>
</organism>
<name>A0A7W9GHH3_9ACTN</name>
<evidence type="ECO:0000313" key="2">
    <source>
        <dbReference type="Proteomes" id="UP000579153"/>
    </source>
</evidence>
<dbReference type="AlphaFoldDB" id="A0A7W9GHH3"/>
<evidence type="ECO:0000313" key="1">
    <source>
        <dbReference type="EMBL" id="MBB5783902.1"/>
    </source>
</evidence>
<dbReference type="Proteomes" id="UP000579153">
    <property type="component" value="Unassembled WGS sequence"/>
</dbReference>
<protein>
    <submittedName>
        <fullName evidence="1">Uncharacterized protein</fullName>
    </submittedName>
</protein>
<sequence>MRTTFVSRQSNETSYPKGMTFVIEIIRPGDFPA</sequence>
<reference evidence="1 2" key="1">
    <citation type="submission" date="2020-08" db="EMBL/GenBank/DDBJ databases">
        <title>Sequencing the genomes of 1000 actinobacteria strains.</title>
        <authorList>
            <person name="Klenk H.-P."/>
        </authorList>
    </citation>
    <scope>NUCLEOTIDE SEQUENCE [LARGE SCALE GENOMIC DNA]</scope>
    <source>
        <strain evidence="1 2">DSM 45507</strain>
    </source>
</reference>
<accession>A0A7W9GHH3</accession>
<dbReference type="EMBL" id="JACHMB010000001">
    <property type="protein sequence ID" value="MBB5783902.1"/>
    <property type="molecule type" value="Genomic_DNA"/>
</dbReference>
<comment type="caution">
    <text evidence="1">The sequence shown here is derived from an EMBL/GenBank/DDBJ whole genome shotgun (WGS) entry which is preliminary data.</text>
</comment>
<keyword evidence="2" id="KW-1185">Reference proteome</keyword>
<gene>
    <name evidence="1" type="ORF">HD596_010658</name>
</gene>
<proteinExistence type="predicted"/>